<keyword evidence="2" id="KW-1185">Reference proteome</keyword>
<evidence type="ECO:0000313" key="1">
    <source>
        <dbReference type="EMBL" id="KAJ2983303.1"/>
    </source>
</evidence>
<comment type="caution">
    <text evidence="1">The sequence shown here is derived from an EMBL/GenBank/DDBJ whole genome shotgun (WGS) entry which is preliminary data.</text>
</comment>
<protein>
    <submittedName>
        <fullName evidence="1">Uncharacterized protein</fullName>
    </submittedName>
</protein>
<dbReference type="Proteomes" id="UP001143910">
    <property type="component" value="Unassembled WGS sequence"/>
</dbReference>
<gene>
    <name evidence="1" type="ORF">NQ176_g784</name>
</gene>
<sequence length="709" mass="77852">MDAETAQHAPTTAERRSQRLRVASHVATADSYSNTSPPASITDLSFAPFRNRAQDGAGIVMDVSPEPGDSQQRVLDGQILMESAQYDAEHSNIQHYASVEEAGVSSNAENPDALPNLDFWNPNAAGHEPPWLLGSEFDFTALTNSISASLPNWVLATPSVVSQQEESQDHGQDGSQHSPRTSHSGARSIVEELWLTRPAATANPSYDMGIYLAQDQLDENYRNHLTRRLKPSLRDGVLPPANFLNLCIKLFFTKFNPVFPLIHASTFRPSSENALLVISICSIGALFVGTTRAAAQGREIFLRLNKAILASWETYIYKRGPESLSIAQAVVLGQTFGMLTGDSNDLLLTNSFHGTIIAWARQAGMFQVKRAEDIIRKCGTTNAHETWKAWVHAEETIRVVAGLHIHDCEFTTIFHTDPFLRHGNTESLPHCCSDELFCASTAATWQGALQRHQNLSDEQLGIAQGTSSGWISPTPIETQSNTPKSYLTSYVLLSSTIASISEAKSATTYSAQVPAFTQQLRSWWLQNQSLCDKASPSGFLTVLWHEAFIVLYTDLDLLERQVGRDGDGIDCTQGSTPWPNSSQAACAVLHAYLSLKYFENATLSLEPAIYVPKALFHSGMVIYMYLKRCQESGCTTNSTAFQDSELVGLSGLPTAEACQAKLQTVNISTLSSIVDVLRRLGHWQISRRMALIIEALVDDLLIQAPPHMA</sequence>
<accession>A0ACC1NWY1</accession>
<evidence type="ECO:0000313" key="2">
    <source>
        <dbReference type="Proteomes" id="UP001143910"/>
    </source>
</evidence>
<organism evidence="1 2">
    <name type="scientific">Zarea fungicola</name>
    <dbReference type="NCBI Taxonomy" id="93591"/>
    <lineage>
        <taxon>Eukaryota</taxon>
        <taxon>Fungi</taxon>
        <taxon>Dikarya</taxon>
        <taxon>Ascomycota</taxon>
        <taxon>Pezizomycotina</taxon>
        <taxon>Sordariomycetes</taxon>
        <taxon>Hypocreomycetidae</taxon>
        <taxon>Hypocreales</taxon>
        <taxon>Cordycipitaceae</taxon>
        <taxon>Zarea</taxon>
    </lineage>
</organism>
<dbReference type="EMBL" id="JANJQO010000035">
    <property type="protein sequence ID" value="KAJ2983303.1"/>
    <property type="molecule type" value="Genomic_DNA"/>
</dbReference>
<name>A0ACC1NWY1_9HYPO</name>
<proteinExistence type="predicted"/>
<reference evidence="1" key="1">
    <citation type="submission" date="2022-08" db="EMBL/GenBank/DDBJ databases">
        <title>Genome Sequence of Lecanicillium fungicola.</title>
        <authorList>
            <person name="Buettner E."/>
        </authorList>
    </citation>
    <scope>NUCLEOTIDE SEQUENCE</scope>
    <source>
        <strain evidence="1">Babe33</strain>
    </source>
</reference>